<dbReference type="Pfam" id="PF08389">
    <property type="entry name" value="Xpo1"/>
    <property type="match status" value="1"/>
</dbReference>
<evidence type="ECO:0000256" key="1">
    <source>
        <dbReference type="ARBA" id="ARBA00004123"/>
    </source>
</evidence>
<evidence type="ECO:0000259" key="10">
    <source>
        <dbReference type="Pfam" id="PF08389"/>
    </source>
</evidence>
<dbReference type="AlphaFoldDB" id="A0A8B7N370"/>
<comment type="subunit">
    <text evidence="3">Interacts with UBC9, RAN, RBM8A, eIF-1A and PAX6.</text>
</comment>
<accession>A0A8B7N370</accession>
<dbReference type="PANTHER" id="PTHR12363:SF33">
    <property type="entry name" value="IMPORTIN-13"/>
    <property type="match status" value="1"/>
</dbReference>
<dbReference type="Pfam" id="PF18806">
    <property type="entry name" value="Importin_rep_3"/>
    <property type="match status" value="1"/>
</dbReference>
<dbReference type="GO" id="GO:0006606">
    <property type="term" value="P:protein import into nucleus"/>
    <property type="evidence" value="ECO:0007669"/>
    <property type="project" value="TreeGrafter"/>
</dbReference>
<feature type="domain" description="Importin N-terminal" evidence="9">
    <location>
        <begin position="27"/>
        <end position="90"/>
    </location>
</feature>
<dbReference type="InterPro" id="IPR016024">
    <property type="entry name" value="ARM-type_fold"/>
</dbReference>
<comment type="similarity">
    <text evidence="2">Belongs to the importin beta family.</text>
</comment>
<evidence type="ECO:0000313" key="12">
    <source>
        <dbReference type="RefSeq" id="XP_018007858.1"/>
    </source>
</evidence>
<dbReference type="InterPro" id="IPR001494">
    <property type="entry name" value="Importin-beta_N"/>
</dbReference>
<dbReference type="Gene3D" id="1.25.10.10">
    <property type="entry name" value="Leucine-rich Repeat Variant"/>
    <property type="match status" value="1"/>
</dbReference>
<dbReference type="InterPro" id="IPR011989">
    <property type="entry name" value="ARM-like"/>
</dbReference>
<evidence type="ECO:0000313" key="13">
    <source>
        <dbReference type="RefSeq" id="XP_018007859.1"/>
    </source>
</evidence>
<feature type="domain" description="Exportin-1/Importin-beta-like" evidence="10">
    <location>
        <begin position="96"/>
        <end position="247"/>
    </location>
</feature>
<organism evidence="11 12">
    <name type="scientific">Hyalella azteca</name>
    <name type="common">Amphipod</name>
    <dbReference type="NCBI Taxonomy" id="294128"/>
    <lineage>
        <taxon>Eukaryota</taxon>
        <taxon>Metazoa</taxon>
        <taxon>Ecdysozoa</taxon>
        <taxon>Arthropoda</taxon>
        <taxon>Crustacea</taxon>
        <taxon>Multicrustacea</taxon>
        <taxon>Malacostraca</taxon>
        <taxon>Eumalacostraca</taxon>
        <taxon>Peracarida</taxon>
        <taxon>Amphipoda</taxon>
        <taxon>Senticaudata</taxon>
        <taxon>Talitrida</taxon>
        <taxon>Talitroidea</taxon>
        <taxon>Hyalellidae</taxon>
        <taxon>Hyalella</taxon>
    </lineage>
</organism>
<dbReference type="InterPro" id="IPR040709">
    <property type="entry name" value="Importin_rep_1"/>
</dbReference>
<dbReference type="RefSeq" id="XP_018007858.1">
    <property type="nucleotide sequence ID" value="XM_018152369.2"/>
</dbReference>
<evidence type="ECO:0000256" key="2">
    <source>
        <dbReference type="ARBA" id="ARBA00007991"/>
    </source>
</evidence>
<feature type="compositionally biased region" description="Low complexity" evidence="8">
    <location>
        <begin position="680"/>
        <end position="693"/>
    </location>
</feature>
<dbReference type="GO" id="GO:0005634">
    <property type="term" value="C:nucleus"/>
    <property type="evidence" value="ECO:0007669"/>
    <property type="project" value="UniProtKB-SubCell"/>
</dbReference>
<dbReference type="GeneID" id="108665594"/>
<keyword evidence="11" id="KW-1185">Reference proteome</keyword>
<dbReference type="Proteomes" id="UP000694843">
    <property type="component" value="Unplaced"/>
</dbReference>
<dbReference type="RefSeq" id="XP_018007859.1">
    <property type="nucleotide sequence ID" value="XM_018152370.2"/>
</dbReference>
<protein>
    <recommendedName>
        <fullName evidence="4">Importin-13</fullName>
    </recommendedName>
</protein>
<evidence type="ECO:0000256" key="8">
    <source>
        <dbReference type="SAM" id="MobiDB-lite"/>
    </source>
</evidence>
<evidence type="ECO:0000256" key="3">
    <source>
        <dbReference type="ARBA" id="ARBA00011422"/>
    </source>
</evidence>
<evidence type="ECO:0000256" key="5">
    <source>
        <dbReference type="ARBA" id="ARBA00022448"/>
    </source>
</evidence>
<dbReference type="OrthoDB" id="2016913at2759"/>
<dbReference type="InterPro" id="IPR013598">
    <property type="entry name" value="Exportin-1/Importin-b-like"/>
</dbReference>
<dbReference type="Pfam" id="PF03810">
    <property type="entry name" value="IBN_N"/>
    <property type="match status" value="1"/>
</dbReference>
<feature type="region of interest" description="Disordered" evidence="8">
    <location>
        <begin position="652"/>
        <end position="693"/>
    </location>
</feature>
<evidence type="ECO:0000256" key="6">
    <source>
        <dbReference type="ARBA" id="ARBA00022737"/>
    </source>
</evidence>
<keyword evidence="6" id="KW-0677">Repeat</keyword>
<dbReference type="PANTHER" id="PTHR12363">
    <property type="entry name" value="TRANSPORTIN 3 AND IMPORTIN 13"/>
    <property type="match status" value="1"/>
</dbReference>
<keyword evidence="7" id="KW-0539">Nucleus</keyword>
<dbReference type="GO" id="GO:0031267">
    <property type="term" value="F:small GTPase binding"/>
    <property type="evidence" value="ECO:0007669"/>
    <property type="project" value="InterPro"/>
</dbReference>
<comment type="subcellular location">
    <subcellularLocation>
        <location evidence="1">Nucleus</location>
    </subcellularLocation>
</comment>
<dbReference type="Pfam" id="PF18773">
    <property type="entry name" value="Importin_rep"/>
    <property type="match status" value="1"/>
</dbReference>
<proteinExistence type="inferred from homology"/>
<evidence type="ECO:0000259" key="9">
    <source>
        <dbReference type="Pfam" id="PF03810"/>
    </source>
</evidence>
<dbReference type="OMA" id="KPVYFQL"/>
<gene>
    <name evidence="12 13" type="primary">LOC108665594</name>
</gene>
<evidence type="ECO:0000313" key="11">
    <source>
        <dbReference type="Proteomes" id="UP000694843"/>
    </source>
</evidence>
<keyword evidence="5" id="KW-0813">Transport</keyword>
<dbReference type="CTD" id="12582"/>
<evidence type="ECO:0000256" key="4">
    <source>
        <dbReference type="ARBA" id="ARBA00016020"/>
    </source>
</evidence>
<dbReference type="SUPFAM" id="SSF48371">
    <property type="entry name" value="ARM repeat"/>
    <property type="match status" value="1"/>
</dbReference>
<dbReference type="InterPro" id="IPR040520">
    <property type="entry name" value="Importin_rep_3"/>
</dbReference>
<name>A0A8B7N370_HYAAZ</name>
<dbReference type="GO" id="GO:0005737">
    <property type="term" value="C:cytoplasm"/>
    <property type="evidence" value="ECO:0007669"/>
    <property type="project" value="TreeGrafter"/>
</dbReference>
<dbReference type="InterPro" id="IPR051345">
    <property type="entry name" value="Importin_beta-like_NTR"/>
</dbReference>
<evidence type="ECO:0000256" key="7">
    <source>
        <dbReference type="ARBA" id="ARBA00023242"/>
    </source>
</evidence>
<reference evidence="12 13" key="1">
    <citation type="submission" date="2025-04" db="UniProtKB">
        <authorList>
            <consortium name="RefSeq"/>
        </authorList>
    </citation>
    <scope>IDENTIFICATION</scope>
    <source>
        <tissue evidence="12 13">Whole organism</tissue>
    </source>
</reference>
<sequence>MDISLTKVEEAIIQFYENPNGKTDIHHWLTSIQHSTHAWTFAFNLLDPCKSNEVQFFGGNTVYIKVSRYWHELPKEEYEGLKRKLLEMIAKFADNKPIVGRLLKAMAAFVLNTIDNDWPTALEDLVSTFNPDAVTALLPSTALDLLFSLLMIIPDELENCHETMGIPRSKRNLIKSKLHQSSKGVLTLMRQVIEANQVSNLVKEVVIKALDSWLRLPLPLSDTKDLLILLIPYSNYGLLCESVVECLRTALTEYDGKTPHTTMQFIVQLLQLTSVLDEALNAEDENTASLIYGLFTSIVENHSKLLLKVALEDQGEQRAAVLQLVSLLVQCSGTPGQYPTHETLSNIPFSVWYTIQDDLLSFEGNDRVLLMSLFSPVYLQLVDTFLHKSLLPPDEALTAEEKELFRCYRQDICDSYMYTYFILKSAMLEKMERHLEQCIERIQRDSRDWRPLESLLHAYASVAETVAESDTEHVPRFVQCMPLIPFGDNVHLITVALSTLGAYADWLNYHQEFLEFVIPLMIEALDNEHLVGSASQALRDLTLECPVTIAPFAPPILNACQNALVQFPQSDSAVKERIITIIARVLSVGLEQEVIMKHLNQTLTPIISQVDAIKTAAQITGRHSKEQRHQLVHLVKLLSCLARHLNSNTTAFTDPVNHSGDGSSVPPSCAAAGDAVVPGSSEPSQIQHSSVSSNSSTEQPLLMVLRLVLPILLEIIDIELQPDIIEVVCKLLKNSLSTLLSDVEPLIPLLLVMVPKLYCTSLHPAALDVIKLLSVLFGSPCSAHVSQMQGMVEVSLQCSLERLKPDLWRHTDVIKSLLTFATNLVRKQSHMLHPSHVPALYALAIQALNLPEDYTVQAATAYINRFIQISRESKIVHFEAIVVNHMEILLRTVMNCACHPHRQNFPLLCDLLRTLCKFYAGPQMLASFRKIEADDSFLGQRLSRQDKHKFTTGVMGASTVRDTMAAVTDLALASRGVASTEFGSTFPAIPGVPYMDPSALTPPHVGPSPP</sequence>
<dbReference type="KEGG" id="hazt:108665594"/>